<dbReference type="Pfam" id="PF11695">
    <property type="entry name" value="DUF3291"/>
    <property type="match status" value="1"/>
</dbReference>
<dbReference type="RefSeq" id="WP_159453997.1">
    <property type="nucleotide sequence ID" value="NZ_FWFX01000002.1"/>
</dbReference>
<dbReference type="InterPro" id="IPR011008">
    <property type="entry name" value="Dimeric_a/b-barrel"/>
</dbReference>
<feature type="domain" description="DUF3291" evidence="1">
    <location>
        <begin position="3"/>
        <end position="138"/>
    </location>
</feature>
<dbReference type="SUPFAM" id="SSF54909">
    <property type="entry name" value="Dimeric alpha+beta barrel"/>
    <property type="match status" value="1"/>
</dbReference>
<name>A0A1X6YKI4_9RHOB</name>
<dbReference type="EMBL" id="FWFX01000002">
    <property type="protein sequence ID" value="SLN23519.1"/>
    <property type="molecule type" value="Genomic_DNA"/>
</dbReference>
<organism evidence="2 3">
    <name type="scientific">Roseovarius albus</name>
    <dbReference type="NCBI Taxonomy" id="1247867"/>
    <lineage>
        <taxon>Bacteria</taxon>
        <taxon>Pseudomonadati</taxon>
        <taxon>Pseudomonadota</taxon>
        <taxon>Alphaproteobacteria</taxon>
        <taxon>Rhodobacterales</taxon>
        <taxon>Roseobacteraceae</taxon>
        <taxon>Roseovarius</taxon>
    </lineage>
</organism>
<proteinExistence type="predicted"/>
<dbReference type="InterPro" id="IPR021708">
    <property type="entry name" value="DUF3291"/>
</dbReference>
<evidence type="ECO:0000313" key="3">
    <source>
        <dbReference type="Proteomes" id="UP000193061"/>
    </source>
</evidence>
<accession>A0A1X6YKI4</accession>
<sequence>MAIAQMNWGKMRYPLDDPRMAEFSDALAQIYALAEAHPGFIWRIPDAEATQQLQDLGFDDKTSATVSVWENAETLKDYTFETLHGDFLSRKHEWFETVSGPQLVIWPVTTTSRPSFGEAFDRLNHLKSHGNTPEAYGWPN</sequence>
<evidence type="ECO:0000313" key="2">
    <source>
        <dbReference type="EMBL" id="SLN23519.1"/>
    </source>
</evidence>
<reference evidence="2 3" key="1">
    <citation type="submission" date="2017-03" db="EMBL/GenBank/DDBJ databases">
        <authorList>
            <person name="Afonso C.L."/>
            <person name="Miller P.J."/>
            <person name="Scott M.A."/>
            <person name="Spackman E."/>
            <person name="Goraichik I."/>
            <person name="Dimitrov K.M."/>
            <person name="Suarez D.L."/>
            <person name="Swayne D.E."/>
        </authorList>
    </citation>
    <scope>NUCLEOTIDE SEQUENCE [LARGE SCALE GENOMIC DNA]</scope>
    <source>
        <strain evidence="2 3">CECT 7450</strain>
    </source>
</reference>
<protein>
    <recommendedName>
        <fullName evidence="1">DUF3291 domain-containing protein</fullName>
    </recommendedName>
</protein>
<keyword evidence="3" id="KW-1185">Reference proteome</keyword>
<gene>
    <name evidence="2" type="ORF">ROA7450_00936</name>
</gene>
<dbReference type="OrthoDB" id="2376237at2"/>
<dbReference type="Proteomes" id="UP000193061">
    <property type="component" value="Unassembled WGS sequence"/>
</dbReference>
<evidence type="ECO:0000259" key="1">
    <source>
        <dbReference type="Pfam" id="PF11695"/>
    </source>
</evidence>
<dbReference type="AlphaFoldDB" id="A0A1X6YKI4"/>